<comment type="caution">
    <text evidence="3">The sequence shown here is derived from an EMBL/GenBank/DDBJ whole genome shotgun (WGS) entry which is preliminary data.</text>
</comment>
<dbReference type="SUPFAM" id="SSF56349">
    <property type="entry name" value="DNA breaking-rejoining enzymes"/>
    <property type="match status" value="1"/>
</dbReference>
<gene>
    <name evidence="3" type="ORF">IAC76_09245</name>
</gene>
<protein>
    <submittedName>
        <fullName evidence="3">Site-specific integrase</fullName>
    </submittedName>
</protein>
<dbReference type="PANTHER" id="PTHR30349">
    <property type="entry name" value="PHAGE INTEGRASE-RELATED"/>
    <property type="match status" value="1"/>
</dbReference>
<dbReference type="InterPro" id="IPR011010">
    <property type="entry name" value="DNA_brk_join_enz"/>
</dbReference>
<evidence type="ECO:0000313" key="3">
    <source>
        <dbReference type="EMBL" id="MBO8431557.1"/>
    </source>
</evidence>
<evidence type="ECO:0000259" key="2">
    <source>
        <dbReference type="PROSITE" id="PS51898"/>
    </source>
</evidence>
<dbReference type="AlphaFoldDB" id="A0A9D9H0Z2"/>
<dbReference type="Proteomes" id="UP000823632">
    <property type="component" value="Unassembled WGS sequence"/>
</dbReference>
<name>A0A9D9H0Z2_9BACT</name>
<dbReference type="PROSITE" id="PS51898">
    <property type="entry name" value="TYR_RECOMBINASE"/>
    <property type="match status" value="1"/>
</dbReference>
<dbReference type="InterPro" id="IPR002104">
    <property type="entry name" value="Integrase_catalytic"/>
</dbReference>
<dbReference type="GO" id="GO:0015074">
    <property type="term" value="P:DNA integration"/>
    <property type="evidence" value="ECO:0007669"/>
    <property type="project" value="InterPro"/>
</dbReference>
<dbReference type="GO" id="GO:0006310">
    <property type="term" value="P:DNA recombination"/>
    <property type="evidence" value="ECO:0007669"/>
    <property type="project" value="UniProtKB-KW"/>
</dbReference>
<keyword evidence="1" id="KW-0233">DNA recombination</keyword>
<feature type="domain" description="Tyr recombinase" evidence="2">
    <location>
        <begin position="6"/>
        <end position="176"/>
    </location>
</feature>
<proteinExistence type="predicted"/>
<reference evidence="3" key="1">
    <citation type="submission" date="2020-10" db="EMBL/GenBank/DDBJ databases">
        <authorList>
            <person name="Gilroy R."/>
        </authorList>
    </citation>
    <scope>NUCLEOTIDE SEQUENCE</scope>
    <source>
        <strain evidence="3">10192</strain>
    </source>
</reference>
<dbReference type="Pfam" id="PF00589">
    <property type="entry name" value="Phage_integrase"/>
    <property type="match status" value="1"/>
</dbReference>
<accession>A0A9D9H0Z2</accession>
<dbReference type="CDD" id="cd01192">
    <property type="entry name" value="INT_C_like_3"/>
    <property type="match status" value="1"/>
</dbReference>
<organism evidence="3 4">
    <name type="scientific">Candidatus Scatousia excrementipullorum</name>
    <dbReference type="NCBI Taxonomy" id="2840936"/>
    <lineage>
        <taxon>Bacteria</taxon>
        <taxon>Candidatus Scatousia</taxon>
    </lineage>
</organism>
<reference evidence="3" key="2">
    <citation type="journal article" date="2021" name="PeerJ">
        <title>Extensive microbial diversity within the chicken gut microbiome revealed by metagenomics and culture.</title>
        <authorList>
            <person name="Gilroy R."/>
            <person name="Ravi A."/>
            <person name="Getino M."/>
            <person name="Pursley I."/>
            <person name="Horton D.L."/>
            <person name="Alikhan N.F."/>
            <person name="Baker D."/>
            <person name="Gharbi K."/>
            <person name="Hall N."/>
            <person name="Watson M."/>
            <person name="Adriaenssens E.M."/>
            <person name="Foster-Nyarko E."/>
            <person name="Jarju S."/>
            <person name="Secka A."/>
            <person name="Antonio M."/>
            <person name="Oren A."/>
            <person name="Chaudhuri R.R."/>
            <person name="La Ragione R."/>
            <person name="Hildebrand F."/>
            <person name="Pallen M.J."/>
        </authorList>
    </citation>
    <scope>NUCLEOTIDE SEQUENCE</scope>
    <source>
        <strain evidence="3">10192</strain>
    </source>
</reference>
<evidence type="ECO:0000256" key="1">
    <source>
        <dbReference type="ARBA" id="ARBA00023172"/>
    </source>
</evidence>
<dbReference type="EMBL" id="JADIND010000204">
    <property type="protein sequence ID" value="MBO8431557.1"/>
    <property type="molecule type" value="Genomic_DNA"/>
</dbReference>
<dbReference type="InterPro" id="IPR013762">
    <property type="entry name" value="Integrase-like_cat_sf"/>
</dbReference>
<sequence length="180" mass="20987">MTTVEPIRKIEDIKKVECFLAKKNQRDLLMFTLGTNCGLRISDIVALNVEDVRDKTYIQIIEKKTGKYKKFPINSKLKPMLAEYIKGKNDDDALFTTIFQNRVDRFAAYHIIKDACKAAGLEEKVGTHTMRKTFGYHHYRKFKDVAMLQKIFNHSSPQITLRYIGIEQDKIDESYVNFIL</sequence>
<dbReference type="GO" id="GO:0003677">
    <property type="term" value="F:DNA binding"/>
    <property type="evidence" value="ECO:0007669"/>
    <property type="project" value="InterPro"/>
</dbReference>
<dbReference type="InterPro" id="IPR050090">
    <property type="entry name" value="Tyrosine_recombinase_XerCD"/>
</dbReference>
<dbReference type="PANTHER" id="PTHR30349:SF82">
    <property type="entry name" value="INTEGRASE_RECOMBINASE YOEC-RELATED"/>
    <property type="match status" value="1"/>
</dbReference>
<evidence type="ECO:0000313" key="4">
    <source>
        <dbReference type="Proteomes" id="UP000823632"/>
    </source>
</evidence>
<dbReference type="Gene3D" id="1.10.443.10">
    <property type="entry name" value="Intergrase catalytic core"/>
    <property type="match status" value="1"/>
</dbReference>